<dbReference type="GO" id="GO:0016020">
    <property type="term" value="C:membrane"/>
    <property type="evidence" value="ECO:0007669"/>
    <property type="project" value="UniProtKB-SubCell"/>
</dbReference>
<evidence type="ECO:0000256" key="3">
    <source>
        <dbReference type="ARBA" id="ARBA00022989"/>
    </source>
</evidence>
<feature type="transmembrane region" description="Helical" evidence="6">
    <location>
        <begin position="398"/>
        <end position="418"/>
    </location>
</feature>
<dbReference type="InterPro" id="IPR004776">
    <property type="entry name" value="Mem_transp_PIN-like"/>
</dbReference>
<dbReference type="GO" id="GO:0035556">
    <property type="term" value="P:intracellular signal transduction"/>
    <property type="evidence" value="ECO:0007669"/>
    <property type="project" value="InterPro"/>
</dbReference>
<dbReference type="Pfam" id="PF03547">
    <property type="entry name" value="Mem_trans"/>
    <property type="match status" value="2"/>
</dbReference>
<feature type="transmembrane region" description="Helical" evidence="6">
    <location>
        <begin position="225"/>
        <end position="246"/>
    </location>
</feature>
<dbReference type="SUPFAM" id="SSF46785">
    <property type="entry name" value="Winged helix' DNA-binding domain"/>
    <property type="match status" value="1"/>
</dbReference>
<dbReference type="GO" id="GO:0055085">
    <property type="term" value="P:transmembrane transport"/>
    <property type="evidence" value="ECO:0007669"/>
    <property type="project" value="InterPro"/>
</dbReference>
<feature type="compositionally biased region" description="Polar residues" evidence="5">
    <location>
        <begin position="725"/>
        <end position="755"/>
    </location>
</feature>
<evidence type="ECO:0000256" key="6">
    <source>
        <dbReference type="SAM" id="Phobius"/>
    </source>
</evidence>
<organism evidence="8 9">
    <name type="scientific">Dissostichus eleginoides</name>
    <name type="common">Patagonian toothfish</name>
    <name type="synonym">Dissostichus amissus</name>
    <dbReference type="NCBI Taxonomy" id="100907"/>
    <lineage>
        <taxon>Eukaryota</taxon>
        <taxon>Metazoa</taxon>
        <taxon>Chordata</taxon>
        <taxon>Craniata</taxon>
        <taxon>Vertebrata</taxon>
        <taxon>Euteleostomi</taxon>
        <taxon>Actinopterygii</taxon>
        <taxon>Neopterygii</taxon>
        <taxon>Teleostei</taxon>
        <taxon>Neoteleostei</taxon>
        <taxon>Acanthomorphata</taxon>
        <taxon>Eupercaria</taxon>
        <taxon>Perciformes</taxon>
        <taxon>Notothenioidei</taxon>
        <taxon>Nototheniidae</taxon>
        <taxon>Dissostichus</taxon>
    </lineage>
</organism>
<evidence type="ECO:0000256" key="2">
    <source>
        <dbReference type="ARBA" id="ARBA00022692"/>
    </source>
</evidence>
<evidence type="ECO:0000256" key="1">
    <source>
        <dbReference type="ARBA" id="ARBA00004141"/>
    </source>
</evidence>
<feature type="transmembrane region" description="Helical" evidence="6">
    <location>
        <begin position="299"/>
        <end position="317"/>
    </location>
</feature>
<dbReference type="InterPro" id="IPR051832">
    <property type="entry name" value="mTOR-Rac_regulators"/>
</dbReference>
<feature type="transmembrane region" description="Helical" evidence="6">
    <location>
        <begin position="624"/>
        <end position="645"/>
    </location>
</feature>
<dbReference type="Gene3D" id="1.20.1070.10">
    <property type="entry name" value="Rhodopsin 7-helix transmembrane proteins"/>
    <property type="match status" value="1"/>
</dbReference>
<dbReference type="EMBL" id="JASDAP010000003">
    <property type="protein sequence ID" value="KAK1905015.1"/>
    <property type="molecule type" value="Genomic_DNA"/>
</dbReference>
<proteinExistence type="predicted"/>
<feature type="transmembrane region" description="Helical" evidence="6">
    <location>
        <begin position="438"/>
        <end position="456"/>
    </location>
</feature>
<dbReference type="InterPro" id="IPR000591">
    <property type="entry name" value="DEP_dom"/>
</dbReference>
<evidence type="ECO:0000256" key="4">
    <source>
        <dbReference type="ARBA" id="ARBA00023136"/>
    </source>
</evidence>
<dbReference type="Gene3D" id="1.10.10.10">
    <property type="entry name" value="Winged helix-like DNA-binding domain superfamily/Winged helix DNA-binding domain"/>
    <property type="match status" value="1"/>
</dbReference>
<dbReference type="PROSITE" id="PS50186">
    <property type="entry name" value="DEP"/>
    <property type="match status" value="1"/>
</dbReference>
<feature type="transmembrane region" description="Helical" evidence="6">
    <location>
        <begin position="90"/>
        <end position="114"/>
    </location>
</feature>
<dbReference type="GO" id="GO:0030514">
    <property type="term" value="P:negative regulation of BMP signaling pathway"/>
    <property type="evidence" value="ECO:0007669"/>
    <property type="project" value="TreeGrafter"/>
</dbReference>
<keyword evidence="3 6" id="KW-1133">Transmembrane helix</keyword>
<evidence type="ECO:0000259" key="7">
    <source>
        <dbReference type="PROSITE" id="PS50186"/>
    </source>
</evidence>
<keyword evidence="2 6" id="KW-0812">Transmembrane</keyword>
<evidence type="ECO:0000256" key="5">
    <source>
        <dbReference type="SAM" id="MobiDB-lite"/>
    </source>
</evidence>
<feature type="domain" description="DEP" evidence="7">
    <location>
        <begin position="750"/>
        <end position="826"/>
    </location>
</feature>
<accession>A0AAD9FN49</accession>
<feature type="transmembrane region" description="Helical" evidence="6">
    <location>
        <begin position="468"/>
        <end position="494"/>
    </location>
</feature>
<dbReference type="InterPro" id="IPR036390">
    <property type="entry name" value="WH_DNA-bd_sf"/>
</dbReference>
<feature type="transmembrane region" description="Helical" evidence="6">
    <location>
        <begin position="329"/>
        <end position="353"/>
    </location>
</feature>
<comment type="subcellular location">
    <subcellularLocation>
        <location evidence="1">Membrane</location>
        <topology evidence="1">Multi-pass membrane protein</topology>
    </subcellularLocation>
</comment>
<dbReference type="SMART" id="SM00049">
    <property type="entry name" value="DEP"/>
    <property type="match status" value="1"/>
</dbReference>
<dbReference type="Proteomes" id="UP001228049">
    <property type="component" value="Unassembled WGS sequence"/>
</dbReference>
<dbReference type="InterPro" id="IPR036388">
    <property type="entry name" value="WH-like_DNA-bd_sf"/>
</dbReference>
<feature type="transmembrane region" description="Helical" evidence="6">
    <location>
        <begin position="151"/>
        <end position="170"/>
    </location>
</feature>
<reference evidence="8" key="1">
    <citation type="submission" date="2023-04" db="EMBL/GenBank/DDBJ databases">
        <title>Chromosome-level genome of Chaenocephalus aceratus.</title>
        <authorList>
            <person name="Park H."/>
        </authorList>
    </citation>
    <scope>NUCLEOTIDE SEQUENCE</scope>
    <source>
        <strain evidence="8">DE</strain>
        <tissue evidence="8">Muscle</tissue>
    </source>
</reference>
<feature type="transmembrane region" description="Helical" evidence="6">
    <location>
        <begin position="590"/>
        <end position="612"/>
    </location>
</feature>
<dbReference type="PANTHER" id="PTHR22829:SF5">
    <property type="entry name" value="INTEGRAL MEMBRANE PROTEIN GPR155"/>
    <property type="match status" value="1"/>
</dbReference>
<sequence length="845" mass="93025">MEAANSYVLIHGKNISQNTLAGSAAGPHMSIDKLFPALLECFGIILCGYIAGRADIITQSQAKGLGAFVSKFALPALLFKNMVLLDFGDVIWAFLWSVLVAKVTVFALVCVLTLMVASPECRYSKAGLYAIFATQSNDFALGYPIEYLQYIYLVAPVSLMLLNPIGFALCEVQKWKQTNHSHSTKRIVGVVVLQVMKNPIVFMVIIGILSHFALGQQIPAVLSQFIDGLANSFGGAALFYLGLTMVGQLRKLTRDTGVALILLITAKLLVMPLVCKDMVDILDVGVNSTSSNHTSLSNFAFLYGVFPTAPSVAIYAAHYNLELEVVTSGMVISTFLSAPIIYVSAWLLTIPLMDPAPLVTELQNVSFNISIVSLLALVWTIVVMLLSRKFNRLPHLFALNLFLAQFLVCVSMILWNFLATQEDNLLGKILTFSLLYGSLYSTYIWTGLIPLCLALTNRNDLLRLRPGIFMALGWGAQIISSTVVLAVSLLLGAISLMGLSQGEREQRGYEALNRAAVTGLSEEPRTNEPQGFSPLQPIPDMIASTQTELSNGTGHSGALFDGLPSSSSEQPLNLPPPGLQPTDDKQTVRHALLCLLLFVSLLANLSSCLWWLFNKDPGRLYLELQFFCAVANYGQGFLSFGIFGLDRHLIILPFKKREAEDLSPSGVPEEVRLTCTQFVRYHKDQCVQDIVHTRRFEEPQEEGGALRHSPSHHPLHQEIPDETSAGLSLPSQLESKSQAHVSISEEQIPPSTDTDNPPLLHHDLHLHSTIESVFRGSDLVHWLVSRGLCSERTDAILYGVRLQRGGVLDRQHSFRDEPSLMFRFTEESGLHHVRGSERAAQLIKK</sequence>
<name>A0AAD9FN49_DISEL</name>
<dbReference type="PANTHER" id="PTHR22829">
    <property type="entry name" value="DEP DOMAIN PROTEIN"/>
    <property type="match status" value="1"/>
</dbReference>
<dbReference type="AlphaFoldDB" id="A0AAD9FN49"/>
<comment type="caution">
    <text evidence="8">The sequence shown here is derived from an EMBL/GenBank/DDBJ whole genome shotgun (WGS) entry which is preliminary data.</text>
</comment>
<feature type="transmembrane region" description="Helical" evidence="6">
    <location>
        <begin position="191"/>
        <end position="213"/>
    </location>
</feature>
<evidence type="ECO:0000313" key="8">
    <source>
        <dbReference type="EMBL" id="KAK1905015.1"/>
    </source>
</evidence>
<feature type="transmembrane region" description="Helical" evidence="6">
    <location>
        <begin position="365"/>
        <end position="386"/>
    </location>
</feature>
<protein>
    <submittedName>
        <fullName evidence="8">Integral membrane protein GPR155</fullName>
    </submittedName>
</protein>
<keyword evidence="4 6" id="KW-0472">Membrane</keyword>
<feature type="region of interest" description="Disordered" evidence="5">
    <location>
        <begin position="698"/>
        <end position="760"/>
    </location>
</feature>
<gene>
    <name evidence="8" type="ORF">KUDE01_012198</name>
</gene>
<keyword evidence="9" id="KW-1185">Reference proteome</keyword>
<evidence type="ECO:0000313" key="9">
    <source>
        <dbReference type="Proteomes" id="UP001228049"/>
    </source>
</evidence>
<feature type="transmembrane region" description="Helical" evidence="6">
    <location>
        <begin position="258"/>
        <end position="279"/>
    </location>
</feature>